<gene>
    <name evidence="1" type="ORF">Poly51_22530</name>
</gene>
<dbReference type="EMBL" id="SJPW01000002">
    <property type="protein sequence ID" value="TWU59465.1"/>
    <property type="molecule type" value="Genomic_DNA"/>
</dbReference>
<dbReference type="Proteomes" id="UP000318288">
    <property type="component" value="Unassembled WGS sequence"/>
</dbReference>
<sequence>MASASEHGSCTRRSERPMNRRYRKDFLDRIRGKDRAENCTPTLIFARRKKFFPKKFSFSAPPTDFVALPW</sequence>
<comment type="caution">
    <text evidence="1">The sequence shown here is derived from an EMBL/GenBank/DDBJ whole genome shotgun (WGS) entry which is preliminary data.</text>
</comment>
<keyword evidence="2" id="KW-1185">Reference proteome</keyword>
<name>A0A5C6FDG8_9BACT</name>
<proteinExistence type="predicted"/>
<dbReference type="AlphaFoldDB" id="A0A5C6FDG8"/>
<evidence type="ECO:0000313" key="1">
    <source>
        <dbReference type="EMBL" id="TWU59465.1"/>
    </source>
</evidence>
<organism evidence="1 2">
    <name type="scientific">Rubripirellula tenax</name>
    <dbReference type="NCBI Taxonomy" id="2528015"/>
    <lineage>
        <taxon>Bacteria</taxon>
        <taxon>Pseudomonadati</taxon>
        <taxon>Planctomycetota</taxon>
        <taxon>Planctomycetia</taxon>
        <taxon>Pirellulales</taxon>
        <taxon>Pirellulaceae</taxon>
        <taxon>Rubripirellula</taxon>
    </lineage>
</organism>
<protein>
    <submittedName>
        <fullName evidence="1">Uncharacterized protein</fullName>
    </submittedName>
</protein>
<accession>A0A5C6FDG8</accession>
<reference evidence="1 2" key="1">
    <citation type="submission" date="2019-02" db="EMBL/GenBank/DDBJ databases">
        <title>Deep-cultivation of Planctomycetes and their phenomic and genomic characterization uncovers novel biology.</title>
        <authorList>
            <person name="Wiegand S."/>
            <person name="Jogler M."/>
            <person name="Boedeker C."/>
            <person name="Pinto D."/>
            <person name="Vollmers J."/>
            <person name="Rivas-Marin E."/>
            <person name="Kohn T."/>
            <person name="Peeters S.H."/>
            <person name="Heuer A."/>
            <person name="Rast P."/>
            <person name="Oberbeckmann S."/>
            <person name="Bunk B."/>
            <person name="Jeske O."/>
            <person name="Meyerdierks A."/>
            <person name="Storesund J.E."/>
            <person name="Kallscheuer N."/>
            <person name="Luecker S."/>
            <person name="Lage O.M."/>
            <person name="Pohl T."/>
            <person name="Merkel B.J."/>
            <person name="Hornburger P."/>
            <person name="Mueller R.-W."/>
            <person name="Bruemmer F."/>
            <person name="Labrenz M."/>
            <person name="Spormann A.M."/>
            <person name="Op Den Camp H."/>
            <person name="Overmann J."/>
            <person name="Amann R."/>
            <person name="Jetten M.S.M."/>
            <person name="Mascher T."/>
            <person name="Medema M.H."/>
            <person name="Devos D.P."/>
            <person name="Kaster A.-K."/>
            <person name="Ovreas L."/>
            <person name="Rohde M."/>
            <person name="Galperin M.Y."/>
            <person name="Jogler C."/>
        </authorList>
    </citation>
    <scope>NUCLEOTIDE SEQUENCE [LARGE SCALE GENOMIC DNA]</scope>
    <source>
        <strain evidence="1 2">Poly51</strain>
    </source>
</reference>
<evidence type="ECO:0000313" key="2">
    <source>
        <dbReference type="Proteomes" id="UP000318288"/>
    </source>
</evidence>